<evidence type="ECO:0000259" key="3">
    <source>
        <dbReference type="Pfam" id="PF01841"/>
    </source>
</evidence>
<name>A0A1M6HVM3_9CLOT</name>
<feature type="domain" description="Transglutaminase-like" evidence="3">
    <location>
        <begin position="187"/>
        <end position="282"/>
    </location>
</feature>
<evidence type="ECO:0000313" key="4">
    <source>
        <dbReference type="EMBL" id="SHJ26223.1"/>
    </source>
</evidence>
<dbReference type="STRING" id="1121302.SAMN02745163_01597"/>
<dbReference type="PANTHER" id="PTHR46333">
    <property type="entry name" value="CYTOKINESIS PROTEIN 3"/>
    <property type="match status" value="1"/>
</dbReference>
<dbReference type="InterPro" id="IPR052557">
    <property type="entry name" value="CAP/Cytokinesis_protein"/>
</dbReference>
<dbReference type="InterPro" id="IPR038765">
    <property type="entry name" value="Papain-like_cys_pep_sf"/>
</dbReference>
<feature type="compositionally biased region" description="Polar residues" evidence="1">
    <location>
        <begin position="55"/>
        <end position="79"/>
    </location>
</feature>
<dbReference type="GO" id="GO:0005737">
    <property type="term" value="C:cytoplasm"/>
    <property type="evidence" value="ECO:0007669"/>
    <property type="project" value="TreeGrafter"/>
</dbReference>
<evidence type="ECO:0000256" key="2">
    <source>
        <dbReference type="SAM" id="Phobius"/>
    </source>
</evidence>
<dbReference type="RefSeq" id="WP_072986152.1">
    <property type="nucleotide sequence ID" value="NZ_FQZB01000007.1"/>
</dbReference>
<protein>
    <submittedName>
        <fullName evidence="4">Transglutaminase-like superfamily protein</fullName>
    </submittedName>
</protein>
<reference evidence="4 5" key="1">
    <citation type="submission" date="2016-11" db="EMBL/GenBank/DDBJ databases">
        <authorList>
            <person name="Jaros S."/>
            <person name="Januszkiewicz K."/>
            <person name="Wedrychowicz H."/>
        </authorList>
    </citation>
    <scope>NUCLEOTIDE SEQUENCE [LARGE SCALE GENOMIC DNA]</scope>
    <source>
        <strain evidence="4 5">DSM 21758</strain>
    </source>
</reference>
<dbReference type="PANTHER" id="PTHR46333:SF2">
    <property type="entry name" value="CYTOKINESIS PROTEIN 3"/>
    <property type="match status" value="1"/>
</dbReference>
<keyword evidence="2" id="KW-0812">Transmembrane</keyword>
<dbReference type="Proteomes" id="UP000184310">
    <property type="component" value="Unassembled WGS sequence"/>
</dbReference>
<proteinExistence type="predicted"/>
<dbReference type="Gene3D" id="3.10.620.30">
    <property type="match status" value="1"/>
</dbReference>
<feature type="transmembrane region" description="Helical" evidence="2">
    <location>
        <begin position="7"/>
        <end position="29"/>
    </location>
</feature>
<keyword evidence="5" id="KW-1185">Reference proteome</keyword>
<evidence type="ECO:0000256" key="1">
    <source>
        <dbReference type="SAM" id="MobiDB-lite"/>
    </source>
</evidence>
<dbReference type="PROSITE" id="PS51257">
    <property type="entry name" value="PROKAR_LIPOPROTEIN"/>
    <property type="match status" value="1"/>
</dbReference>
<feature type="region of interest" description="Disordered" evidence="1">
    <location>
        <begin position="55"/>
        <end position="95"/>
    </location>
</feature>
<dbReference type="OrthoDB" id="9788327at2"/>
<dbReference type="Pfam" id="PF01841">
    <property type="entry name" value="Transglut_core"/>
    <property type="match status" value="1"/>
</dbReference>
<keyword evidence="2" id="KW-1133">Transmembrane helix</keyword>
<accession>A0A1M6HVM3</accession>
<evidence type="ECO:0000313" key="5">
    <source>
        <dbReference type="Proteomes" id="UP000184310"/>
    </source>
</evidence>
<dbReference type="SUPFAM" id="SSF54001">
    <property type="entry name" value="Cysteine proteinases"/>
    <property type="match status" value="1"/>
</dbReference>
<organism evidence="4 5">
    <name type="scientific">Clostridium cavendishii DSM 21758</name>
    <dbReference type="NCBI Taxonomy" id="1121302"/>
    <lineage>
        <taxon>Bacteria</taxon>
        <taxon>Bacillati</taxon>
        <taxon>Bacillota</taxon>
        <taxon>Clostridia</taxon>
        <taxon>Eubacteriales</taxon>
        <taxon>Clostridiaceae</taxon>
        <taxon>Clostridium</taxon>
    </lineage>
</organism>
<dbReference type="EMBL" id="FQZB01000007">
    <property type="protein sequence ID" value="SHJ26223.1"/>
    <property type="molecule type" value="Genomic_DNA"/>
</dbReference>
<sequence length="419" mass="47043">MKKLTKITTLLLIFIFAIFSLIGCNLNYFSSNKKSNNISTSDDSNEDINSRFENANNQLNKDTTKNGTPAVTSSSNGNGVNIVDKKQTNNFSTSSPQVAVEDKSELYNLIKKNVDEGNDTVIKSKSTTLEELTLLAAKVPEENGYSGYISSYEYGSKGNTLYLHYNYKDDKDTYLSKLNKVKGKVNAVVNSIIKDGMNDFQKELAIHNYVINNCAYDYANLKNNSLPGDAFTAYGILMNQSGVCQGYSEAMYRLLNASGVKALIVTGTANGVPHAWDIAYIGGAPYQVDATFDDPISEQGQILTYNYLNLTDDEMSRDHSYNKNNYPSCNSTRFNYFVYNNLIANNHSDFYNIIKKGLQEKQKTIMCKTSKYDNNTFNPKTLFDVVSDNRNLNYVNIKQGLSYRYDPNSLVMEISVKYK</sequence>
<dbReference type="InterPro" id="IPR002931">
    <property type="entry name" value="Transglutaminase-like"/>
</dbReference>
<gene>
    <name evidence="4" type="ORF">SAMN02745163_01597</name>
</gene>
<keyword evidence="2" id="KW-0472">Membrane</keyword>
<dbReference type="AlphaFoldDB" id="A0A1M6HVM3"/>